<accession>A0A3L6PLA7</accession>
<dbReference type="InterPro" id="IPR038408">
    <property type="entry name" value="GNK2_sf"/>
</dbReference>
<evidence type="ECO:0000313" key="5">
    <source>
        <dbReference type="EMBL" id="RLM58570.1"/>
    </source>
</evidence>
<organism evidence="5 6">
    <name type="scientific">Panicum miliaceum</name>
    <name type="common">Proso millet</name>
    <name type="synonym">Broomcorn millet</name>
    <dbReference type="NCBI Taxonomy" id="4540"/>
    <lineage>
        <taxon>Eukaryota</taxon>
        <taxon>Viridiplantae</taxon>
        <taxon>Streptophyta</taxon>
        <taxon>Embryophyta</taxon>
        <taxon>Tracheophyta</taxon>
        <taxon>Spermatophyta</taxon>
        <taxon>Magnoliopsida</taxon>
        <taxon>Liliopsida</taxon>
        <taxon>Poales</taxon>
        <taxon>Poaceae</taxon>
        <taxon>PACMAD clade</taxon>
        <taxon>Panicoideae</taxon>
        <taxon>Panicodae</taxon>
        <taxon>Paniceae</taxon>
        <taxon>Panicinae</taxon>
        <taxon>Panicum</taxon>
        <taxon>Panicum sect. Panicum</taxon>
    </lineage>
</organism>
<dbReference type="OrthoDB" id="687646at2759"/>
<dbReference type="EMBL" id="PQIB02000017">
    <property type="protein sequence ID" value="RLM58570.1"/>
    <property type="molecule type" value="Genomic_DNA"/>
</dbReference>
<sequence length="176" mass="18769">MDSVHRVNTSAVVDGAVILMNITSEPLLAGWDTSNSSANTGSLFSTLLNDTVAQVLSTPKHYAAIRVDADDGSTAGGLRLYSMAQCAPDMVEDICYNCLSNFSDLAMANFAGRQGGRVLGLRCNLRYDTSKFYAGEPTWSSGTTDSIAPRAPPQPAPPRSPSPKHKSKQKINAPVY</sequence>
<dbReference type="PANTHER" id="PTHR32099">
    <property type="entry name" value="CYSTEINE-RICH REPEAT SECRETORY PROTEIN"/>
    <property type="match status" value="1"/>
</dbReference>
<keyword evidence="2" id="KW-0677">Repeat</keyword>
<proteinExistence type="predicted"/>
<feature type="region of interest" description="Disordered" evidence="3">
    <location>
        <begin position="137"/>
        <end position="176"/>
    </location>
</feature>
<protein>
    <submittedName>
        <fullName evidence="5">Cysteine-rich receptor-like protein kinase 15</fullName>
    </submittedName>
</protein>
<keyword evidence="1" id="KW-0732">Signal</keyword>
<gene>
    <name evidence="5" type="ORF">C2845_PM18G10650</name>
</gene>
<dbReference type="AlphaFoldDB" id="A0A3L6PLA7"/>
<comment type="caution">
    <text evidence="5">The sequence shown here is derived from an EMBL/GenBank/DDBJ whole genome shotgun (WGS) entry which is preliminary data.</text>
</comment>
<evidence type="ECO:0000259" key="4">
    <source>
        <dbReference type="PROSITE" id="PS51473"/>
    </source>
</evidence>
<keyword evidence="6" id="KW-1185">Reference proteome</keyword>
<dbReference type="PANTHER" id="PTHR32099:SF42">
    <property type="entry name" value="CYSTEINE-RICH RECEPTOR-LIKE PROTEIN KINASE 9-RELATED"/>
    <property type="match status" value="1"/>
</dbReference>
<reference evidence="6" key="1">
    <citation type="journal article" date="2019" name="Nat. Commun.">
        <title>The genome of broomcorn millet.</title>
        <authorList>
            <person name="Zou C."/>
            <person name="Miki D."/>
            <person name="Li D."/>
            <person name="Tang Q."/>
            <person name="Xiao L."/>
            <person name="Rajput S."/>
            <person name="Deng P."/>
            <person name="Jia W."/>
            <person name="Huang R."/>
            <person name="Zhang M."/>
            <person name="Sun Y."/>
            <person name="Hu J."/>
            <person name="Fu X."/>
            <person name="Schnable P.S."/>
            <person name="Li F."/>
            <person name="Zhang H."/>
            <person name="Feng B."/>
            <person name="Zhu X."/>
            <person name="Liu R."/>
            <person name="Schnable J.C."/>
            <person name="Zhu J.-K."/>
            <person name="Zhang H."/>
        </authorList>
    </citation>
    <scope>NUCLEOTIDE SEQUENCE [LARGE SCALE GENOMIC DNA]</scope>
</reference>
<dbReference type="Proteomes" id="UP000275267">
    <property type="component" value="Unassembled WGS sequence"/>
</dbReference>
<dbReference type="CDD" id="cd23509">
    <property type="entry name" value="Gnk2-like"/>
    <property type="match status" value="1"/>
</dbReference>
<dbReference type="PROSITE" id="PS51473">
    <property type="entry name" value="GNK2"/>
    <property type="match status" value="1"/>
</dbReference>
<dbReference type="Gene3D" id="3.30.430.20">
    <property type="entry name" value="Gnk2 domain, C-X8-C-X2-C motif"/>
    <property type="match status" value="1"/>
</dbReference>
<evidence type="ECO:0000256" key="2">
    <source>
        <dbReference type="ARBA" id="ARBA00022737"/>
    </source>
</evidence>
<evidence type="ECO:0000256" key="1">
    <source>
        <dbReference type="ARBA" id="ARBA00022729"/>
    </source>
</evidence>
<dbReference type="InterPro" id="IPR002902">
    <property type="entry name" value="GNK2"/>
</dbReference>
<evidence type="ECO:0000313" key="6">
    <source>
        <dbReference type="Proteomes" id="UP000275267"/>
    </source>
</evidence>
<name>A0A3L6PLA7_PANMI</name>
<dbReference type="GO" id="GO:0016301">
    <property type="term" value="F:kinase activity"/>
    <property type="evidence" value="ECO:0007669"/>
    <property type="project" value="UniProtKB-KW"/>
</dbReference>
<feature type="compositionally biased region" description="Pro residues" evidence="3">
    <location>
        <begin position="150"/>
        <end position="161"/>
    </location>
</feature>
<dbReference type="STRING" id="4540.A0A3L6PLA7"/>
<dbReference type="Pfam" id="PF01657">
    <property type="entry name" value="Stress-antifung"/>
    <property type="match status" value="1"/>
</dbReference>
<evidence type="ECO:0000256" key="3">
    <source>
        <dbReference type="SAM" id="MobiDB-lite"/>
    </source>
</evidence>
<feature type="domain" description="Gnk2-homologous" evidence="4">
    <location>
        <begin position="24"/>
        <end position="132"/>
    </location>
</feature>